<dbReference type="Pfam" id="PF04715">
    <property type="entry name" value="Anth_synt_I_N"/>
    <property type="match status" value="1"/>
</dbReference>
<name>H8FSS2_MAGML</name>
<dbReference type="NCBIfam" id="TIGR00553">
    <property type="entry name" value="pabB"/>
    <property type="match status" value="1"/>
</dbReference>
<keyword evidence="2 5" id="KW-0808">Transferase</keyword>
<protein>
    <recommendedName>
        <fullName evidence="1">aminodeoxychorismate synthase</fullName>
        <ecNumber evidence="1">2.6.1.85</ecNumber>
    </recommendedName>
</protein>
<dbReference type="InterPro" id="IPR005802">
    <property type="entry name" value="ADC_synth_comp_1"/>
</dbReference>
<dbReference type="InterPro" id="IPR015890">
    <property type="entry name" value="Chorismate_C"/>
</dbReference>
<dbReference type="Proteomes" id="UP000004169">
    <property type="component" value="Unassembled WGS sequence"/>
</dbReference>
<comment type="caution">
    <text evidence="5">The sequence shown here is derived from an EMBL/GenBank/DDBJ whole genome shotgun (WGS) entry which is preliminary data.</text>
</comment>
<evidence type="ECO:0000259" key="3">
    <source>
        <dbReference type="Pfam" id="PF00425"/>
    </source>
</evidence>
<evidence type="ECO:0000256" key="2">
    <source>
        <dbReference type="ARBA" id="ARBA00022679"/>
    </source>
</evidence>
<dbReference type="OrthoDB" id="9803598at2"/>
<dbReference type="SUPFAM" id="SSF56322">
    <property type="entry name" value="ADC synthase"/>
    <property type="match status" value="1"/>
</dbReference>
<proteinExistence type="predicted"/>
<dbReference type="InterPro" id="IPR005801">
    <property type="entry name" value="ADC_synthase"/>
</dbReference>
<dbReference type="InterPro" id="IPR019999">
    <property type="entry name" value="Anth_synth_I-like"/>
</dbReference>
<dbReference type="GO" id="GO:0009396">
    <property type="term" value="P:folic acid-containing compound biosynthetic process"/>
    <property type="evidence" value="ECO:0007669"/>
    <property type="project" value="InterPro"/>
</dbReference>
<dbReference type="EMBL" id="CAHP01000020">
    <property type="protein sequence ID" value="CCG41410.1"/>
    <property type="molecule type" value="Genomic_DNA"/>
</dbReference>
<dbReference type="PANTHER" id="PTHR11236">
    <property type="entry name" value="AMINOBENZOATE/ANTHRANILATE SYNTHASE"/>
    <property type="match status" value="1"/>
</dbReference>
<dbReference type="Pfam" id="PF00425">
    <property type="entry name" value="Chorismate_bind"/>
    <property type="match status" value="1"/>
</dbReference>
<dbReference type="STRING" id="1150626.PHAMO_270251"/>
<dbReference type="AlphaFoldDB" id="H8FSS2"/>
<evidence type="ECO:0000313" key="5">
    <source>
        <dbReference type="EMBL" id="CCG41410.1"/>
    </source>
</evidence>
<accession>H8FSS2</accession>
<dbReference type="Gene3D" id="3.60.120.10">
    <property type="entry name" value="Anthranilate synthase"/>
    <property type="match status" value="1"/>
</dbReference>
<evidence type="ECO:0000259" key="4">
    <source>
        <dbReference type="Pfam" id="PF04715"/>
    </source>
</evidence>
<feature type="domain" description="Anthranilate synthase component I N-terminal" evidence="4">
    <location>
        <begin position="9"/>
        <end position="141"/>
    </location>
</feature>
<feature type="domain" description="Chorismate-utilising enzyme C-terminal" evidence="3">
    <location>
        <begin position="182"/>
        <end position="439"/>
    </location>
</feature>
<evidence type="ECO:0000256" key="1">
    <source>
        <dbReference type="ARBA" id="ARBA00013139"/>
    </source>
</evidence>
<keyword evidence="5" id="KW-0032">Aminotransferase</keyword>
<evidence type="ECO:0000313" key="6">
    <source>
        <dbReference type="Proteomes" id="UP000004169"/>
    </source>
</evidence>
<dbReference type="GO" id="GO:0046820">
    <property type="term" value="F:4-amino-4-deoxychorismate synthase activity"/>
    <property type="evidence" value="ECO:0007669"/>
    <property type="project" value="UniProtKB-EC"/>
</dbReference>
<dbReference type="PRINTS" id="PR00095">
    <property type="entry name" value="ANTSNTHASEI"/>
</dbReference>
<keyword evidence="6" id="KW-1185">Reference proteome</keyword>
<dbReference type="PANTHER" id="PTHR11236:SF50">
    <property type="entry name" value="AMINODEOXYCHORISMATE SYNTHASE COMPONENT 1"/>
    <property type="match status" value="1"/>
</dbReference>
<dbReference type="EC" id="2.6.1.85" evidence="1"/>
<reference evidence="5 6" key="1">
    <citation type="journal article" date="2012" name="J. Bacteriol.">
        <title>Draft Genome Sequence of the Purple Photosynthetic Bacterium Phaeospirillum molischianum DSM120, a Particularly Versatile Bacterium.</title>
        <authorList>
            <person name="Duquesne K."/>
            <person name="Prima V."/>
            <person name="Ji B."/>
            <person name="Rouy Z."/>
            <person name="Medigue C."/>
            <person name="Talla E."/>
            <person name="Sturgis J.N."/>
        </authorList>
    </citation>
    <scope>NUCLEOTIDE SEQUENCE [LARGE SCALE GENOMIC DNA]</scope>
    <source>
        <strain evidence="6">DSM120</strain>
    </source>
</reference>
<dbReference type="InterPro" id="IPR006805">
    <property type="entry name" value="Anth_synth_I_N"/>
</dbReference>
<dbReference type="RefSeq" id="WP_002728482.1">
    <property type="nucleotide sequence ID" value="NZ_CAHP01000020.1"/>
</dbReference>
<sequence length="450" mass="48573">MSFLEIPYIDPVTAFSRWAETPWSMLLDSGGDDPNLGRYAYIAVNPYRTLICDSDGVRIDGQTVTGTDPFAILASELAAVPPSTEALPLPFAGGAVGMFGYELGRHIERAPVRHTVGQTEMAVGFYDVVAGFDRQARRAYVVAARPEAWMRAEALAAVLAVAPPLPSIVPGPFLRLRPELDRDAYLDRVRRIVELIGAGEVFQVNFTLRFLALRPKSLRPFDLYRRLKSLNPAPFAAFVHIGDDLTLVSASPERFLSLDCSGRIEARPIKGTRRRSADPGEDAALAAELVASEKDRAENLMIADLLRNDIGRVSVIGSVKVPSLRALESHATVHHLVSVVEGRLRADLGPVDLLRATFPGGSITGAPKVRAMEIIDELEPGPRGPYCGAVGWIGFDRAMDTSIVIRAVTLTRNQVIAQAGGGIVAESDPEAEYAEMMTKVAPALAALAGE</sequence>
<organism evidence="5 6">
    <name type="scientific">Magnetospirillum molischianum DSM 120</name>
    <dbReference type="NCBI Taxonomy" id="1150626"/>
    <lineage>
        <taxon>Bacteria</taxon>
        <taxon>Pseudomonadati</taxon>
        <taxon>Pseudomonadota</taxon>
        <taxon>Alphaproteobacteria</taxon>
        <taxon>Rhodospirillales</taxon>
        <taxon>Rhodospirillaceae</taxon>
        <taxon>Magnetospirillum</taxon>
    </lineage>
</organism>
<dbReference type="eggNOG" id="COG0147">
    <property type="taxonomic scope" value="Bacteria"/>
</dbReference>
<dbReference type="GO" id="GO:0000162">
    <property type="term" value="P:L-tryptophan biosynthetic process"/>
    <property type="evidence" value="ECO:0007669"/>
    <property type="project" value="TreeGrafter"/>
</dbReference>
<gene>
    <name evidence="5" type="primary">pabB</name>
    <name evidence="5" type="ORF">PHAMO_270251</name>
</gene>